<evidence type="ECO:0000256" key="6">
    <source>
        <dbReference type="ARBA" id="ARBA00022857"/>
    </source>
</evidence>
<reference evidence="13 14" key="1">
    <citation type="submission" date="2018-09" db="EMBL/GenBank/DDBJ databases">
        <authorList>
            <person name="Grouzdev D.S."/>
            <person name="Krutkina M.S."/>
        </authorList>
    </citation>
    <scope>NUCLEOTIDE SEQUENCE [LARGE SCALE GENOMIC DNA]</scope>
    <source>
        <strain evidence="13 14">RmlP001</strain>
    </source>
</reference>
<sequence length="349" mass="36173">MSHAVGDAATGIGRDPILVWGAGAIGGALGAAFLRAGEAVVFVDTAADHVAAIASAGLEITGPVAPGRVRAPAVTPDGLAGTFRRCILAVKAHHTEEAVAALAPHVAEDGFVVSAQNGLNETVIAARVGPARTMGCFVNFGADTLAPGTVLYGGRGAVVLGEIDGADTPRLRELHGLFRHFDPAAIATPNIWGYLWAKLIYGGMLFATALTDASIADVLAMPEHRPTLTRLAHEVVAVARAEGVSLEGFDGFDPSAFAPEAPPERTARSFDDMVAHNRRSLKSHSGIWRDLAVRKRRTEVDAQLGPVVTIGARHGLPTPVTAAIVGRIHAIEEGRRPLALANLDGLGAP</sequence>
<evidence type="ECO:0000256" key="4">
    <source>
        <dbReference type="ARBA" id="ARBA00019465"/>
    </source>
</evidence>
<evidence type="ECO:0000256" key="5">
    <source>
        <dbReference type="ARBA" id="ARBA00022655"/>
    </source>
</evidence>
<dbReference type="InterPro" id="IPR036291">
    <property type="entry name" value="NAD(P)-bd_dom_sf"/>
</dbReference>
<dbReference type="PANTHER" id="PTHR21708:SF26">
    <property type="entry name" value="2-DEHYDROPANTOATE 2-REDUCTASE"/>
    <property type="match status" value="1"/>
</dbReference>
<dbReference type="GO" id="GO:0005737">
    <property type="term" value="C:cytoplasm"/>
    <property type="evidence" value="ECO:0007669"/>
    <property type="project" value="TreeGrafter"/>
</dbReference>
<dbReference type="EC" id="1.1.1.169" evidence="3 10"/>
<keyword evidence="7 10" id="KW-0560">Oxidoreductase</keyword>
<dbReference type="AlphaFoldDB" id="A0A4Q2RD05"/>
<dbReference type="GO" id="GO:0015940">
    <property type="term" value="P:pantothenate biosynthetic process"/>
    <property type="evidence" value="ECO:0007669"/>
    <property type="project" value="UniProtKB-UniPathway"/>
</dbReference>
<dbReference type="Gene3D" id="1.10.1040.10">
    <property type="entry name" value="N-(1-d-carboxylethyl)-l-norvaline Dehydrogenase, domain 2"/>
    <property type="match status" value="1"/>
</dbReference>
<dbReference type="SUPFAM" id="SSF51735">
    <property type="entry name" value="NAD(P)-binding Rossmann-fold domains"/>
    <property type="match status" value="1"/>
</dbReference>
<dbReference type="Proteomes" id="UP000289411">
    <property type="component" value="Unassembled WGS sequence"/>
</dbReference>
<proteinExistence type="inferred from homology"/>
<keyword evidence="14" id="KW-1185">Reference proteome</keyword>
<gene>
    <name evidence="13" type="ORF">D3272_11905</name>
</gene>
<evidence type="ECO:0000256" key="1">
    <source>
        <dbReference type="ARBA" id="ARBA00004994"/>
    </source>
</evidence>
<accession>A0A4Q2RD05</accession>
<evidence type="ECO:0000256" key="10">
    <source>
        <dbReference type="RuleBase" id="RU362068"/>
    </source>
</evidence>
<comment type="catalytic activity">
    <reaction evidence="9 10">
        <text>(R)-pantoate + NADP(+) = 2-dehydropantoate + NADPH + H(+)</text>
        <dbReference type="Rhea" id="RHEA:16233"/>
        <dbReference type="ChEBI" id="CHEBI:11561"/>
        <dbReference type="ChEBI" id="CHEBI:15378"/>
        <dbReference type="ChEBI" id="CHEBI:15980"/>
        <dbReference type="ChEBI" id="CHEBI:57783"/>
        <dbReference type="ChEBI" id="CHEBI:58349"/>
        <dbReference type="EC" id="1.1.1.169"/>
    </reaction>
</comment>
<keyword evidence="6 10" id="KW-0521">NADP</keyword>
<name>A0A4Q2RD05_9HYPH</name>
<dbReference type="InterPro" id="IPR003710">
    <property type="entry name" value="ApbA"/>
</dbReference>
<reference evidence="13 14" key="2">
    <citation type="submission" date="2019-02" db="EMBL/GenBank/DDBJ databases">
        <title>'Lichenibacterium ramalinii' gen. nov. sp. nov., 'Lichenibacterium minor' gen. nov. sp. nov.</title>
        <authorList>
            <person name="Pankratov T."/>
        </authorList>
    </citation>
    <scope>NUCLEOTIDE SEQUENCE [LARGE SCALE GENOMIC DNA]</scope>
    <source>
        <strain evidence="13 14">RmlP001</strain>
    </source>
</reference>
<dbReference type="InterPro" id="IPR013332">
    <property type="entry name" value="KPR_N"/>
</dbReference>
<dbReference type="InterPro" id="IPR008927">
    <property type="entry name" value="6-PGluconate_DH-like_C_sf"/>
</dbReference>
<dbReference type="Pfam" id="PF02558">
    <property type="entry name" value="ApbA"/>
    <property type="match status" value="1"/>
</dbReference>
<dbReference type="PANTHER" id="PTHR21708">
    <property type="entry name" value="PROBABLE 2-DEHYDROPANTOATE 2-REDUCTASE"/>
    <property type="match status" value="1"/>
</dbReference>
<dbReference type="InterPro" id="IPR013328">
    <property type="entry name" value="6PGD_dom2"/>
</dbReference>
<dbReference type="GO" id="GO:0008677">
    <property type="term" value="F:2-dehydropantoate 2-reductase activity"/>
    <property type="evidence" value="ECO:0007669"/>
    <property type="project" value="UniProtKB-EC"/>
</dbReference>
<dbReference type="Pfam" id="PF08546">
    <property type="entry name" value="ApbA_C"/>
    <property type="match status" value="1"/>
</dbReference>
<evidence type="ECO:0000256" key="8">
    <source>
        <dbReference type="ARBA" id="ARBA00032024"/>
    </source>
</evidence>
<comment type="caution">
    <text evidence="13">The sequence shown here is derived from an EMBL/GenBank/DDBJ whole genome shotgun (WGS) entry which is preliminary data.</text>
</comment>
<evidence type="ECO:0000256" key="2">
    <source>
        <dbReference type="ARBA" id="ARBA00007870"/>
    </source>
</evidence>
<comment type="similarity">
    <text evidence="2 10">Belongs to the ketopantoate reductase family.</text>
</comment>
<dbReference type="InterPro" id="IPR013752">
    <property type="entry name" value="KPA_reductase"/>
</dbReference>
<dbReference type="RefSeq" id="WP_129219407.1">
    <property type="nucleotide sequence ID" value="NZ_QYBC01000009.1"/>
</dbReference>
<dbReference type="Gene3D" id="3.40.50.720">
    <property type="entry name" value="NAD(P)-binding Rossmann-like Domain"/>
    <property type="match status" value="1"/>
</dbReference>
<evidence type="ECO:0000256" key="9">
    <source>
        <dbReference type="ARBA" id="ARBA00048793"/>
    </source>
</evidence>
<feature type="domain" description="Ketopantoate reductase N-terminal" evidence="11">
    <location>
        <begin position="17"/>
        <end position="164"/>
    </location>
</feature>
<evidence type="ECO:0000256" key="3">
    <source>
        <dbReference type="ARBA" id="ARBA00013014"/>
    </source>
</evidence>
<feature type="domain" description="Ketopantoate reductase C-terminal" evidence="12">
    <location>
        <begin position="190"/>
        <end position="332"/>
    </location>
</feature>
<evidence type="ECO:0000313" key="13">
    <source>
        <dbReference type="EMBL" id="RYB04648.1"/>
    </source>
</evidence>
<evidence type="ECO:0000256" key="7">
    <source>
        <dbReference type="ARBA" id="ARBA00023002"/>
    </source>
</evidence>
<dbReference type="InterPro" id="IPR051402">
    <property type="entry name" value="KPR-Related"/>
</dbReference>
<evidence type="ECO:0000259" key="12">
    <source>
        <dbReference type="Pfam" id="PF08546"/>
    </source>
</evidence>
<dbReference type="NCBIfam" id="TIGR00745">
    <property type="entry name" value="apbA_panE"/>
    <property type="match status" value="1"/>
</dbReference>
<organism evidence="13 14">
    <name type="scientific">Lichenibacterium ramalinae</name>
    <dbReference type="NCBI Taxonomy" id="2316527"/>
    <lineage>
        <taxon>Bacteria</taxon>
        <taxon>Pseudomonadati</taxon>
        <taxon>Pseudomonadota</taxon>
        <taxon>Alphaproteobacteria</taxon>
        <taxon>Hyphomicrobiales</taxon>
        <taxon>Lichenihabitantaceae</taxon>
        <taxon>Lichenibacterium</taxon>
    </lineage>
</organism>
<evidence type="ECO:0000259" key="11">
    <source>
        <dbReference type="Pfam" id="PF02558"/>
    </source>
</evidence>
<keyword evidence="5 10" id="KW-0566">Pantothenate biosynthesis</keyword>
<dbReference type="OrthoDB" id="9793586at2"/>
<comment type="function">
    <text evidence="10">Catalyzes the NADPH-dependent reduction of ketopantoate into pantoic acid.</text>
</comment>
<evidence type="ECO:0000313" key="14">
    <source>
        <dbReference type="Proteomes" id="UP000289411"/>
    </source>
</evidence>
<protein>
    <recommendedName>
        <fullName evidence="4 10">2-dehydropantoate 2-reductase</fullName>
        <ecNumber evidence="3 10">1.1.1.169</ecNumber>
    </recommendedName>
    <alternativeName>
        <fullName evidence="8 10">Ketopantoate reductase</fullName>
    </alternativeName>
</protein>
<dbReference type="EMBL" id="QYBC01000009">
    <property type="protein sequence ID" value="RYB04648.1"/>
    <property type="molecule type" value="Genomic_DNA"/>
</dbReference>
<dbReference type="SUPFAM" id="SSF48179">
    <property type="entry name" value="6-phosphogluconate dehydrogenase C-terminal domain-like"/>
    <property type="match status" value="1"/>
</dbReference>
<dbReference type="UniPathway" id="UPA00028">
    <property type="reaction ID" value="UER00004"/>
</dbReference>
<comment type="pathway">
    <text evidence="1 10">Cofactor biosynthesis; (R)-pantothenate biosynthesis; (R)-pantoate from 3-methyl-2-oxobutanoate: step 2/2.</text>
</comment>